<comment type="caution">
    <text evidence="1">The sequence shown here is derived from an EMBL/GenBank/DDBJ whole genome shotgun (WGS) entry which is preliminary data.</text>
</comment>
<dbReference type="AlphaFoldDB" id="A0A2V2N3N4"/>
<sequence>MIIYVESEEKMHSQFSFQQLILISLLFIMSIITTCSAVDVNSSGMVNTVANNTQNNPLGSPYISLVPESTSVEVGDSIVLHGVIDKAILGLNPGNAILIIKTPQKSKFNAFTQVPVNNNGSFTYSVQTDVTGTWTVSVRYSDEISALTDITVSPRAISLSTINTLNSYGAPVSVGEEVNMFGFLRDSKGKGIPERQVKYIVAIPPYGCDFCSEDEDSDYLIWETYGTATTDSSGKYSISITPHDRGEYKVKTYFGGDEGYQSSTSDIRRIRVN</sequence>
<keyword evidence="2" id="KW-1185">Reference proteome</keyword>
<evidence type="ECO:0000313" key="1">
    <source>
        <dbReference type="EMBL" id="PWR74399.1"/>
    </source>
</evidence>
<dbReference type="Proteomes" id="UP000245657">
    <property type="component" value="Unassembled WGS sequence"/>
</dbReference>
<organism evidence="1 2">
    <name type="scientific">Methanospirillum lacunae</name>
    <dbReference type="NCBI Taxonomy" id="668570"/>
    <lineage>
        <taxon>Archaea</taxon>
        <taxon>Methanobacteriati</taxon>
        <taxon>Methanobacteriota</taxon>
        <taxon>Stenosarchaea group</taxon>
        <taxon>Methanomicrobia</taxon>
        <taxon>Methanomicrobiales</taxon>
        <taxon>Methanospirillaceae</taxon>
        <taxon>Methanospirillum</taxon>
    </lineage>
</organism>
<name>A0A2V2N3N4_9EURY</name>
<gene>
    <name evidence="1" type="ORF">DK846_04425</name>
</gene>
<protein>
    <submittedName>
        <fullName evidence="1">Uncharacterized protein</fullName>
    </submittedName>
</protein>
<evidence type="ECO:0000313" key="2">
    <source>
        <dbReference type="Proteomes" id="UP000245657"/>
    </source>
</evidence>
<accession>A0A2V2N3N4</accession>
<dbReference type="EMBL" id="QGMY01000002">
    <property type="protein sequence ID" value="PWR74399.1"/>
    <property type="molecule type" value="Genomic_DNA"/>
</dbReference>
<reference evidence="1 2" key="1">
    <citation type="submission" date="2018-05" db="EMBL/GenBank/DDBJ databases">
        <title>Draft genome of Methanospirillum lacunae Ki8-1.</title>
        <authorList>
            <person name="Dueholm M.S."/>
            <person name="Nielsen P.H."/>
            <person name="Bakmann L.F."/>
            <person name="Otzen D.E."/>
        </authorList>
    </citation>
    <scope>NUCLEOTIDE SEQUENCE [LARGE SCALE GENOMIC DNA]</scope>
    <source>
        <strain evidence="1 2">Ki8-1</strain>
    </source>
</reference>
<proteinExistence type="predicted"/>